<comment type="caution">
    <text evidence="4">The sequence shown here is derived from an EMBL/GenBank/DDBJ whole genome shotgun (WGS) entry which is preliminary data.</text>
</comment>
<protein>
    <recommendedName>
        <fullName evidence="3">CCHC-type domain-containing protein</fullName>
    </recommendedName>
</protein>
<dbReference type="Pfam" id="PF00098">
    <property type="entry name" value="zf-CCHC"/>
    <property type="match status" value="1"/>
</dbReference>
<evidence type="ECO:0000313" key="4">
    <source>
        <dbReference type="EMBL" id="KAK1616454.1"/>
    </source>
</evidence>
<keyword evidence="1" id="KW-0862">Zinc</keyword>
<organism evidence="4 5">
    <name type="scientific">Lolium multiflorum</name>
    <name type="common">Italian ryegrass</name>
    <name type="synonym">Lolium perenne subsp. multiflorum</name>
    <dbReference type="NCBI Taxonomy" id="4521"/>
    <lineage>
        <taxon>Eukaryota</taxon>
        <taxon>Viridiplantae</taxon>
        <taxon>Streptophyta</taxon>
        <taxon>Embryophyta</taxon>
        <taxon>Tracheophyta</taxon>
        <taxon>Spermatophyta</taxon>
        <taxon>Magnoliopsida</taxon>
        <taxon>Liliopsida</taxon>
        <taxon>Poales</taxon>
        <taxon>Poaceae</taxon>
        <taxon>BOP clade</taxon>
        <taxon>Pooideae</taxon>
        <taxon>Poodae</taxon>
        <taxon>Poeae</taxon>
        <taxon>Poeae Chloroplast Group 2 (Poeae type)</taxon>
        <taxon>Loliodinae</taxon>
        <taxon>Loliinae</taxon>
        <taxon>Lolium</taxon>
    </lineage>
</organism>
<keyword evidence="1" id="KW-0479">Metal-binding</keyword>
<dbReference type="EMBL" id="JAUUTY010000006">
    <property type="protein sequence ID" value="KAK1616454.1"/>
    <property type="molecule type" value="Genomic_DNA"/>
</dbReference>
<evidence type="ECO:0000256" key="1">
    <source>
        <dbReference type="PROSITE-ProRule" id="PRU00047"/>
    </source>
</evidence>
<dbReference type="Gene3D" id="4.10.60.10">
    <property type="entry name" value="Zinc finger, CCHC-type"/>
    <property type="match status" value="1"/>
</dbReference>
<accession>A0AAD8RBQ6</accession>
<feature type="region of interest" description="Disordered" evidence="2">
    <location>
        <begin position="29"/>
        <end position="54"/>
    </location>
</feature>
<reference evidence="4" key="1">
    <citation type="submission" date="2023-07" db="EMBL/GenBank/DDBJ databases">
        <title>A chromosome-level genome assembly of Lolium multiflorum.</title>
        <authorList>
            <person name="Chen Y."/>
            <person name="Copetti D."/>
            <person name="Kolliker R."/>
            <person name="Studer B."/>
        </authorList>
    </citation>
    <scope>NUCLEOTIDE SEQUENCE</scope>
    <source>
        <strain evidence="4">02402/16</strain>
        <tissue evidence="4">Leaf</tissue>
    </source>
</reference>
<evidence type="ECO:0000259" key="3">
    <source>
        <dbReference type="PROSITE" id="PS50158"/>
    </source>
</evidence>
<dbReference type="SUPFAM" id="SSF57756">
    <property type="entry name" value="Retrovirus zinc finger-like domains"/>
    <property type="match status" value="1"/>
</dbReference>
<gene>
    <name evidence="4" type="ORF">QYE76_021971</name>
</gene>
<evidence type="ECO:0000256" key="2">
    <source>
        <dbReference type="SAM" id="MobiDB-lite"/>
    </source>
</evidence>
<dbReference type="InterPro" id="IPR036875">
    <property type="entry name" value="Znf_CCHC_sf"/>
</dbReference>
<evidence type="ECO:0000313" key="5">
    <source>
        <dbReference type="Proteomes" id="UP001231189"/>
    </source>
</evidence>
<dbReference type="GO" id="GO:0003676">
    <property type="term" value="F:nucleic acid binding"/>
    <property type="evidence" value="ECO:0007669"/>
    <property type="project" value="InterPro"/>
</dbReference>
<keyword evidence="1" id="KW-0863">Zinc-finger</keyword>
<name>A0AAD8RBQ6_LOLMU</name>
<proteinExistence type="predicted"/>
<dbReference type="Proteomes" id="UP001231189">
    <property type="component" value="Unassembled WGS sequence"/>
</dbReference>
<dbReference type="GO" id="GO:0008270">
    <property type="term" value="F:zinc ion binding"/>
    <property type="evidence" value="ECO:0007669"/>
    <property type="project" value="UniProtKB-KW"/>
</dbReference>
<feature type="domain" description="CCHC-type" evidence="3">
    <location>
        <begin position="3"/>
        <end position="18"/>
    </location>
</feature>
<feature type="region of interest" description="Disordered" evidence="2">
    <location>
        <begin position="122"/>
        <end position="148"/>
    </location>
</feature>
<keyword evidence="5" id="KW-1185">Reference proteome</keyword>
<feature type="compositionally biased region" description="Acidic residues" evidence="2">
    <location>
        <begin position="30"/>
        <end position="54"/>
    </location>
</feature>
<dbReference type="SMART" id="SM00343">
    <property type="entry name" value="ZnF_C2HC"/>
    <property type="match status" value="1"/>
</dbReference>
<dbReference type="InterPro" id="IPR001878">
    <property type="entry name" value="Znf_CCHC"/>
</dbReference>
<sequence length="184" mass="19743">MLCHTCGGKGHFKRDCPNRKVMFINKDNEYETGDDVDPNAPDNDDYDTDGEDAYPSDARTIVVNRPGTPPIDGDIPVFLVTGAASVEAPVSAISRRRPLQRTPVRFRVAPCPWLTPSRPLAPPVTGTCPGRRSASPPAMLRPSPARAATTKRLPAVACRTRLIMSGARLALPQVVTARSGVTTG</sequence>
<dbReference type="AlphaFoldDB" id="A0AAD8RBQ6"/>
<dbReference type="PROSITE" id="PS50158">
    <property type="entry name" value="ZF_CCHC"/>
    <property type="match status" value="1"/>
</dbReference>